<dbReference type="Proteomes" id="UP000422644">
    <property type="component" value="Chromosome"/>
</dbReference>
<sequence length="403" mass="46855">MKRKKRNLSALITAGLIVCASNSFSIRIVTKEYTCPIGNEKFTAGISLPQQCPENKFVMFKENFTKEELKKYEKIINSKEYKAIPQNSPKEYYLGRFYEMAGEFSDKEIGEAYYKSYIEHINRNVQNNDTLKESLIKGIDYLEKSLSSGKKDGFPSSLAYLYISNREYDKANALIEKQDKNIYLEKITDFYYSVSSLQKTESGYRYKYYNEIGIDEKAKKIFREKALNYLQAVIRKSNGQYSGQELLRQAELYSSLGNKKAIDELFPKAQPKHWKLIILHYLDEHGGIIGEVYDKNNLATEADLKNALSYADKLEKMTYKSFKENINMEMKNIKRNDYLEAAFLKAETERRLGKFEEALKTLSKIDVADIKDTVFNNDLEKLKELIGKRDNSVKQYIPGRIIY</sequence>
<keyword evidence="3" id="KW-1185">Reference proteome</keyword>
<feature type="chain" id="PRO_5021935004" evidence="1">
    <location>
        <begin position="26"/>
        <end position="403"/>
    </location>
</feature>
<reference evidence="2 3" key="1">
    <citation type="submission" date="2019-07" db="EMBL/GenBank/DDBJ databases">
        <title>Complete Genome Sequence of Leptotrichia trevisanii Strain JMUB3870.</title>
        <authorList>
            <person name="Watanabe S."/>
            <person name="Cui L."/>
        </authorList>
    </citation>
    <scope>NUCLEOTIDE SEQUENCE [LARGE SCALE GENOMIC DNA]</scope>
    <source>
        <strain evidence="2 3">JMUB3870</strain>
    </source>
</reference>
<feature type="signal peptide" evidence="1">
    <location>
        <begin position="1"/>
        <end position="25"/>
    </location>
</feature>
<organism evidence="2 3">
    <name type="scientific">Leptotrichia trevisanii</name>
    <dbReference type="NCBI Taxonomy" id="109328"/>
    <lineage>
        <taxon>Bacteria</taxon>
        <taxon>Fusobacteriati</taxon>
        <taxon>Fusobacteriota</taxon>
        <taxon>Fusobacteriia</taxon>
        <taxon>Fusobacteriales</taxon>
        <taxon>Leptotrichiaceae</taxon>
        <taxon>Leptotrichia</taxon>
    </lineage>
</organism>
<name>A0A510K3X1_9FUSO</name>
<gene>
    <name evidence="2" type="ORF">JMUB3870_1363</name>
</gene>
<protein>
    <submittedName>
        <fullName evidence="2">Uncharacterized protein</fullName>
    </submittedName>
</protein>
<proteinExistence type="predicted"/>
<evidence type="ECO:0000256" key="1">
    <source>
        <dbReference type="SAM" id="SignalP"/>
    </source>
</evidence>
<keyword evidence="1" id="KW-0732">Signal</keyword>
<dbReference type="EMBL" id="AP019831">
    <property type="protein sequence ID" value="BBM45245.1"/>
    <property type="molecule type" value="Genomic_DNA"/>
</dbReference>
<accession>A0A510K3X1</accession>
<evidence type="ECO:0000313" key="3">
    <source>
        <dbReference type="Proteomes" id="UP000422644"/>
    </source>
</evidence>
<dbReference type="OrthoDB" id="7855653at2"/>
<dbReference type="AlphaFoldDB" id="A0A510K3X1"/>
<evidence type="ECO:0000313" key="2">
    <source>
        <dbReference type="EMBL" id="BBM45245.1"/>
    </source>
</evidence>
<dbReference type="RefSeq" id="WP_155282768.1">
    <property type="nucleotide sequence ID" value="NZ_AP019831.1"/>
</dbReference>